<evidence type="ECO:0000313" key="2">
    <source>
        <dbReference type="EnsemblPlants" id="Kaladp0048s0450.1.v1.1.CDS.1"/>
    </source>
</evidence>
<evidence type="ECO:0000256" key="1">
    <source>
        <dbReference type="SAM" id="MobiDB-lite"/>
    </source>
</evidence>
<protein>
    <submittedName>
        <fullName evidence="2">Uncharacterized protein</fullName>
    </submittedName>
</protein>
<reference evidence="2" key="1">
    <citation type="submission" date="2021-01" db="UniProtKB">
        <authorList>
            <consortium name="EnsemblPlants"/>
        </authorList>
    </citation>
    <scope>IDENTIFICATION</scope>
</reference>
<sequence length="159" mass="16858">MRFGRPNRPLLTVHGQSPPHKRVSPPKLFAARPSCHPGGGLQVEEVWRRPSRSADGLPNAVATASSSGGNFNFSGSTSPHGAEVTGIVLVEAKRQRKVEPVAEGSSGCLDGLEAPPSHGVVDLIAASVVAAPPPWLGFPRPASPYLPCWRRTMSQCRQL</sequence>
<accession>A0A7N0TZ71</accession>
<dbReference type="Gramene" id="Kaladp0048s0450.1.v1.1">
    <property type="protein sequence ID" value="Kaladp0048s0450.1.v1.1.CDS.1"/>
    <property type="gene ID" value="Kaladp0048s0450.v1.1"/>
</dbReference>
<feature type="compositionally biased region" description="Low complexity" evidence="1">
    <location>
        <begin position="65"/>
        <end position="76"/>
    </location>
</feature>
<proteinExistence type="predicted"/>
<feature type="region of interest" description="Disordered" evidence="1">
    <location>
        <begin position="50"/>
        <end position="81"/>
    </location>
</feature>
<name>A0A7N0TZ71_KALFE</name>
<dbReference type="EnsemblPlants" id="Kaladp0048s0450.1.v1.1">
    <property type="protein sequence ID" value="Kaladp0048s0450.1.v1.1.CDS.1"/>
    <property type="gene ID" value="Kaladp0048s0450.v1.1"/>
</dbReference>
<keyword evidence="3" id="KW-1185">Reference proteome</keyword>
<evidence type="ECO:0000313" key="3">
    <source>
        <dbReference type="Proteomes" id="UP000594263"/>
    </source>
</evidence>
<organism evidence="2 3">
    <name type="scientific">Kalanchoe fedtschenkoi</name>
    <name type="common">Lavender scallops</name>
    <name type="synonym">South American air plant</name>
    <dbReference type="NCBI Taxonomy" id="63787"/>
    <lineage>
        <taxon>Eukaryota</taxon>
        <taxon>Viridiplantae</taxon>
        <taxon>Streptophyta</taxon>
        <taxon>Embryophyta</taxon>
        <taxon>Tracheophyta</taxon>
        <taxon>Spermatophyta</taxon>
        <taxon>Magnoliopsida</taxon>
        <taxon>eudicotyledons</taxon>
        <taxon>Gunneridae</taxon>
        <taxon>Pentapetalae</taxon>
        <taxon>Saxifragales</taxon>
        <taxon>Crassulaceae</taxon>
        <taxon>Kalanchoe</taxon>
    </lineage>
</organism>
<feature type="region of interest" description="Disordered" evidence="1">
    <location>
        <begin position="1"/>
        <end position="24"/>
    </location>
</feature>
<dbReference type="AlphaFoldDB" id="A0A7N0TZ71"/>
<dbReference type="Proteomes" id="UP000594263">
    <property type="component" value="Unplaced"/>
</dbReference>